<evidence type="ECO:0000256" key="5">
    <source>
        <dbReference type="ARBA" id="ARBA00022857"/>
    </source>
</evidence>
<evidence type="ECO:0000256" key="1">
    <source>
        <dbReference type="ARBA" id="ARBA00004141"/>
    </source>
</evidence>
<evidence type="ECO:0000256" key="11">
    <source>
        <dbReference type="ARBA" id="ARBA00023136"/>
    </source>
</evidence>
<keyword evidence="13" id="KW-0753">Steroid metabolism</keyword>
<feature type="transmembrane region" description="Helical" evidence="15">
    <location>
        <begin position="163"/>
        <end position="183"/>
    </location>
</feature>
<keyword evidence="7 15" id="KW-1133">Transmembrane helix</keyword>
<dbReference type="Gene3D" id="1.20.120.1630">
    <property type="match status" value="1"/>
</dbReference>
<evidence type="ECO:0000256" key="12">
    <source>
        <dbReference type="ARBA" id="ARBA00023166"/>
    </source>
</evidence>
<feature type="transmembrane region" description="Helical" evidence="15">
    <location>
        <begin position="433"/>
        <end position="459"/>
    </location>
</feature>
<evidence type="ECO:0000256" key="14">
    <source>
        <dbReference type="SAM" id="MobiDB-lite"/>
    </source>
</evidence>
<dbReference type="EMBL" id="HBGF01016409">
    <property type="protein sequence ID" value="CAD9108143.1"/>
    <property type="molecule type" value="Transcribed_RNA"/>
</dbReference>
<evidence type="ECO:0000256" key="9">
    <source>
        <dbReference type="ARBA" id="ARBA00023011"/>
    </source>
</evidence>
<evidence type="ECO:0000256" key="2">
    <source>
        <dbReference type="ARBA" id="ARBA00005402"/>
    </source>
</evidence>
<evidence type="ECO:0000256" key="13">
    <source>
        <dbReference type="ARBA" id="ARBA00023221"/>
    </source>
</evidence>
<dbReference type="PANTHER" id="PTHR21257">
    <property type="entry name" value="DELTA(14)-STEROL REDUCTASE"/>
    <property type="match status" value="1"/>
</dbReference>
<dbReference type="PANTHER" id="PTHR21257:SF31">
    <property type="entry name" value="DELTA(24(24(1)))-STEROL REDUCTASE ERG4"/>
    <property type="match status" value="1"/>
</dbReference>
<sequence length="493" mass="55240">MTRSRPVTPPTPGTMATTNNTTARKPRVEYATTARTQPRGRDYAFTPEKDTWDGRYEFGGPVGAISIMAFSHVLVYYMWLCVVFFKGAMIHPWHPALVDSDQPPVLELLATHAVPSPAVLAGFVGFIAFELVLAAALPGPIARGLPVPSENGFVHTYKCNGVYAWYVILATLALGQVTGVFPLSTIQTYYGQLLTSAVIVADVLSLALYVHTLAVGRQIRMSGNHVYDFFAGAVLNPKVPGTNICMKLFAEIRNSWVLTFVLGLSAAAKMYEDTGAVTPNMCFILTAYLLYTNACQKGEECIPTTWDIHHEKFGWMLIFWNTCGVAFTYSLQAMYLAHVEPHLRFSAPVVALQFALLFAAYFVWDTTNAQKNRFRMERVGVEPHIVRRRTFPQLPFGYIPRPRVITSDRGTLFVDGWYRYARKLHYTMDTIMAVLWASSCGASSLVPWFYPCFFVGMILDRESRDTARSAAKYGALWDAYVKLVPYRFIPGVW</sequence>
<proteinExistence type="inferred from homology"/>
<comment type="subcellular location">
    <subcellularLocation>
        <location evidence="1">Membrane</location>
        <topology evidence="1">Multi-pass membrane protein</topology>
    </subcellularLocation>
</comment>
<protein>
    <recommendedName>
        <fullName evidence="17">Delta(24(24(1)))-sterol reductase</fullName>
    </recommendedName>
</protein>
<dbReference type="GO" id="GO:0000246">
    <property type="term" value="F:Delta24(24-1) sterol reductase activity"/>
    <property type="evidence" value="ECO:0007669"/>
    <property type="project" value="TreeGrafter"/>
</dbReference>
<feature type="region of interest" description="Disordered" evidence="14">
    <location>
        <begin position="1"/>
        <end position="25"/>
    </location>
</feature>
<keyword evidence="6" id="KW-0752">Steroid biosynthesis</keyword>
<keyword evidence="11 15" id="KW-0472">Membrane</keyword>
<feature type="transmembrane region" description="Helical" evidence="15">
    <location>
        <begin position="313"/>
        <end position="331"/>
    </location>
</feature>
<evidence type="ECO:0000256" key="10">
    <source>
        <dbReference type="ARBA" id="ARBA00023098"/>
    </source>
</evidence>
<keyword evidence="3" id="KW-0444">Lipid biosynthesis</keyword>
<keyword evidence="8" id="KW-0560">Oxidoreductase</keyword>
<evidence type="ECO:0008006" key="17">
    <source>
        <dbReference type="Google" id="ProtNLM"/>
    </source>
</evidence>
<dbReference type="InterPro" id="IPR001171">
    <property type="entry name" value="ERG24_DHCR-like"/>
</dbReference>
<name>A0A7S1LM92_NEODS</name>
<evidence type="ECO:0000256" key="3">
    <source>
        <dbReference type="ARBA" id="ARBA00022516"/>
    </source>
</evidence>
<accession>A0A7S1LM92</accession>
<keyword evidence="9" id="KW-0756">Sterol biosynthesis</keyword>
<evidence type="ECO:0000313" key="16">
    <source>
        <dbReference type="EMBL" id="CAD9108143.1"/>
    </source>
</evidence>
<feature type="transmembrane region" description="Helical" evidence="15">
    <location>
        <begin position="62"/>
        <end position="85"/>
    </location>
</feature>
<keyword evidence="5" id="KW-0521">NADP</keyword>
<reference evidence="16" key="1">
    <citation type="submission" date="2021-01" db="EMBL/GenBank/DDBJ databases">
        <authorList>
            <person name="Corre E."/>
            <person name="Pelletier E."/>
            <person name="Niang G."/>
            <person name="Scheremetjew M."/>
            <person name="Finn R."/>
            <person name="Kale V."/>
            <person name="Holt S."/>
            <person name="Cochrane G."/>
            <person name="Meng A."/>
            <person name="Brown T."/>
            <person name="Cohen L."/>
        </authorList>
    </citation>
    <scope>NUCLEOTIDE SEQUENCE</scope>
    <source>
        <strain evidence="16">CCAP 1951/1</strain>
    </source>
</reference>
<evidence type="ECO:0000256" key="4">
    <source>
        <dbReference type="ARBA" id="ARBA00022692"/>
    </source>
</evidence>
<keyword evidence="10" id="KW-0443">Lipid metabolism</keyword>
<feature type="compositionally biased region" description="Low complexity" evidence="14">
    <location>
        <begin position="13"/>
        <end position="23"/>
    </location>
</feature>
<evidence type="ECO:0000256" key="7">
    <source>
        <dbReference type="ARBA" id="ARBA00022989"/>
    </source>
</evidence>
<feature type="transmembrane region" description="Helical" evidence="15">
    <location>
        <begin position="189"/>
        <end position="210"/>
    </location>
</feature>
<comment type="similarity">
    <text evidence="2">Belongs to the ERG4/ERG24 family.</text>
</comment>
<evidence type="ECO:0000256" key="8">
    <source>
        <dbReference type="ARBA" id="ARBA00023002"/>
    </source>
</evidence>
<dbReference type="AlphaFoldDB" id="A0A7S1LM92"/>
<dbReference type="Pfam" id="PF01222">
    <property type="entry name" value="ERG4_ERG24"/>
    <property type="match status" value="1"/>
</dbReference>
<feature type="transmembrane region" description="Helical" evidence="15">
    <location>
        <begin position="343"/>
        <end position="364"/>
    </location>
</feature>
<evidence type="ECO:0000256" key="15">
    <source>
        <dbReference type="SAM" id="Phobius"/>
    </source>
</evidence>
<keyword evidence="4 15" id="KW-0812">Transmembrane</keyword>
<dbReference type="GO" id="GO:0006696">
    <property type="term" value="P:ergosterol biosynthetic process"/>
    <property type="evidence" value="ECO:0007669"/>
    <property type="project" value="TreeGrafter"/>
</dbReference>
<organism evidence="16">
    <name type="scientific">Neobodo designis</name>
    <name type="common">Flagellated protozoan</name>
    <name type="synonym">Bodo designis</name>
    <dbReference type="NCBI Taxonomy" id="312471"/>
    <lineage>
        <taxon>Eukaryota</taxon>
        <taxon>Discoba</taxon>
        <taxon>Euglenozoa</taxon>
        <taxon>Kinetoplastea</taxon>
        <taxon>Metakinetoplastina</taxon>
        <taxon>Neobodonida</taxon>
        <taxon>Neobodo</taxon>
    </lineage>
</organism>
<evidence type="ECO:0000256" key="6">
    <source>
        <dbReference type="ARBA" id="ARBA00022955"/>
    </source>
</evidence>
<gene>
    <name evidence="16" type="ORF">NDES1114_LOCUS10783</name>
</gene>
<keyword evidence="12" id="KW-1207">Sterol metabolism</keyword>
<feature type="transmembrane region" description="Helical" evidence="15">
    <location>
        <begin position="118"/>
        <end position="142"/>
    </location>
</feature>
<dbReference type="GO" id="GO:0005789">
    <property type="term" value="C:endoplasmic reticulum membrane"/>
    <property type="evidence" value="ECO:0007669"/>
    <property type="project" value="TreeGrafter"/>
</dbReference>